<dbReference type="InterPro" id="IPR001296">
    <property type="entry name" value="Glyco_trans_1"/>
</dbReference>
<dbReference type="PANTHER" id="PTHR46401:SF2">
    <property type="entry name" value="GLYCOSYLTRANSFERASE WBBK-RELATED"/>
    <property type="match status" value="1"/>
</dbReference>
<dbReference type="AlphaFoldDB" id="A0A0F6WPF8"/>
<proteinExistence type="predicted"/>
<feature type="domain" description="Glycosyl transferase family 1" evidence="2">
    <location>
        <begin position="177"/>
        <end position="309"/>
    </location>
</feature>
<organism evidence="3 4">
    <name type="scientific">[Brevibacterium] flavum</name>
    <dbReference type="NCBI Taxonomy" id="92706"/>
    <lineage>
        <taxon>Bacteria</taxon>
        <taxon>Bacillati</taxon>
        <taxon>Actinomycetota</taxon>
        <taxon>Actinomycetes</taxon>
        <taxon>Mycobacteriales</taxon>
        <taxon>Corynebacteriaceae</taxon>
        <taxon>Corynebacterium</taxon>
    </lineage>
</organism>
<reference evidence="3 4" key="1">
    <citation type="submission" date="2015-04" db="EMBL/GenBank/DDBJ databases">
        <title>Complete Genome Sequence of Brevibacterium flavum ATCC 15168.</title>
        <authorList>
            <person name="Ahn J."/>
            <person name="Park G."/>
            <person name="Jeon W."/>
            <person name="Jang Y."/>
            <person name="Jang M."/>
            <person name="Lee H."/>
            <person name="Lee H."/>
        </authorList>
    </citation>
    <scope>NUCLEOTIDE SEQUENCE [LARGE SCALE GENOMIC DNA]</scope>
    <source>
        <strain evidence="3 4">ATCC 15168</strain>
    </source>
</reference>
<name>A0A0F6WPF8_9CORY</name>
<dbReference type="Pfam" id="PF00534">
    <property type="entry name" value="Glycos_transf_1"/>
    <property type="match status" value="1"/>
</dbReference>
<evidence type="ECO:0000313" key="4">
    <source>
        <dbReference type="Proteomes" id="UP000034037"/>
    </source>
</evidence>
<dbReference type="Gene3D" id="3.40.50.2000">
    <property type="entry name" value="Glycogen Phosphorylase B"/>
    <property type="match status" value="2"/>
</dbReference>
<accession>A0A0F6WPF8</accession>
<gene>
    <name evidence="3" type="ORF">YH66_00190</name>
</gene>
<dbReference type="CDD" id="cd03809">
    <property type="entry name" value="GT4_MtfB-like"/>
    <property type="match status" value="1"/>
</dbReference>
<dbReference type="Proteomes" id="UP000034037">
    <property type="component" value="Chromosome"/>
</dbReference>
<dbReference type="PANTHER" id="PTHR46401">
    <property type="entry name" value="GLYCOSYLTRANSFERASE WBBK-RELATED"/>
    <property type="match status" value="1"/>
</dbReference>
<dbReference type="SUPFAM" id="SSF53756">
    <property type="entry name" value="UDP-Glycosyltransferase/glycogen phosphorylase"/>
    <property type="match status" value="1"/>
</dbReference>
<evidence type="ECO:0000259" key="2">
    <source>
        <dbReference type="Pfam" id="PF00534"/>
    </source>
</evidence>
<dbReference type="GO" id="GO:0009103">
    <property type="term" value="P:lipopolysaccharide biosynthetic process"/>
    <property type="evidence" value="ECO:0007669"/>
    <property type="project" value="TreeGrafter"/>
</dbReference>
<dbReference type="EMBL" id="CP011309">
    <property type="protein sequence ID" value="AKF26092.1"/>
    <property type="molecule type" value="Genomic_DNA"/>
</dbReference>
<dbReference type="HOGENOM" id="CLU_009583_27_6_11"/>
<dbReference type="PATRIC" id="fig|92706.3.peg.37"/>
<protein>
    <submittedName>
        <fullName evidence="3">Glycosyltransferase</fullName>
    </submittedName>
</protein>
<keyword evidence="4" id="KW-1185">Reference proteome</keyword>
<dbReference type="GO" id="GO:0016757">
    <property type="term" value="F:glycosyltransferase activity"/>
    <property type="evidence" value="ECO:0007669"/>
    <property type="project" value="InterPro"/>
</dbReference>
<keyword evidence="1 3" id="KW-0808">Transferase</keyword>
<dbReference type="RefSeq" id="WP_003861041.1">
    <property type="nucleotide sequence ID" value="NZ_CP011309.1"/>
</dbReference>
<sequence length="343" mass="36487">MTSIVFGALALRPHGSGVQTYQRELIHALTKVDGLPSFSAVVQKDSVGALPSAVKPVTRPVGSGTRRAVEGLRPVPATLFHSLDVDLPLAQKGLTVSTVHDMSAFDTPWAMSKFRARGEQLLLRRSLRRADAIIAVSQFTAERIKALTGRDSTVTPLAPAAWTHIPDEASVNRVREKYNLPKRFVFQLGTLEPRKRPDVVNDALRGLGVPLVLAGGHTDGLKRPAGSIGLGYVDREDIPALYRAASVVAYASSYEGFGLPPVEAMACGAVVVASAVGGIPEAVGSGACVVKRLRTSEWRASLSAALNDAAFRSSLLDDATLQVASLNWQATARSTAQVYAEML</sequence>
<evidence type="ECO:0000256" key="1">
    <source>
        <dbReference type="ARBA" id="ARBA00022679"/>
    </source>
</evidence>
<evidence type="ECO:0000313" key="3">
    <source>
        <dbReference type="EMBL" id="AKF26092.1"/>
    </source>
</evidence>